<gene>
    <name evidence="1" type="ORF">THIOM_003281</name>
</gene>
<evidence type="ECO:0008006" key="3">
    <source>
        <dbReference type="Google" id="ProtNLM"/>
    </source>
</evidence>
<proteinExistence type="predicted"/>
<sequence>MNTNPLFAVWQSYQASKNAFEIAKAANKHPDRENLFVKANDLRLLSISDAKKAFEQGKKESEELFVVSLWATFERFVRTYLQEKGKKLQEISPTSLASSIYPYFEKEVEFWKAEDILDLLKSTLAPRADLIGQAKQILQYRNWIAHGKNANKIPPQVTPVYAFDILNEIVDLMLLN</sequence>
<dbReference type="Proteomes" id="UP000076962">
    <property type="component" value="Unassembled WGS sequence"/>
</dbReference>
<comment type="caution">
    <text evidence="1">The sequence shown here is derived from an EMBL/GenBank/DDBJ whole genome shotgun (WGS) entry which is preliminary data.</text>
</comment>
<name>A0A0A6NY92_9GAMM</name>
<reference evidence="1 2" key="1">
    <citation type="submission" date="2016-05" db="EMBL/GenBank/DDBJ databases">
        <title>Single-cell genome of chain-forming Candidatus Thiomargarita nelsonii and comparison to other large sulfur-oxidizing bacteria.</title>
        <authorList>
            <person name="Winkel M."/>
            <person name="Salman V."/>
            <person name="Woyke T."/>
            <person name="Schulz-Vogt H."/>
            <person name="Richter M."/>
            <person name="Flood B."/>
            <person name="Bailey J."/>
            <person name="Amann R."/>
            <person name="Mussmann M."/>
        </authorList>
    </citation>
    <scope>NUCLEOTIDE SEQUENCE [LARGE SCALE GENOMIC DNA]</scope>
    <source>
        <strain evidence="1 2">THI036</strain>
    </source>
</reference>
<evidence type="ECO:0000313" key="1">
    <source>
        <dbReference type="EMBL" id="OAD20975.1"/>
    </source>
</evidence>
<organism evidence="1 2">
    <name type="scientific">Candidatus Thiomargarita nelsonii</name>
    <dbReference type="NCBI Taxonomy" id="1003181"/>
    <lineage>
        <taxon>Bacteria</taxon>
        <taxon>Pseudomonadati</taxon>
        <taxon>Pseudomonadota</taxon>
        <taxon>Gammaproteobacteria</taxon>
        <taxon>Thiotrichales</taxon>
        <taxon>Thiotrichaceae</taxon>
        <taxon>Thiomargarita</taxon>
    </lineage>
</organism>
<accession>A0A0A6NY92</accession>
<dbReference type="EMBL" id="LUTY01001964">
    <property type="protein sequence ID" value="OAD20975.1"/>
    <property type="molecule type" value="Genomic_DNA"/>
</dbReference>
<dbReference type="AlphaFoldDB" id="A0A0A6NY92"/>
<protein>
    <recommendedName>
        <fullName evidence="3">RiboL-PSP-HEPN domain-containing protein</fullName>
    </recommendedName>
</protein>
<evidence type="ECO:0000313" key="2">
    <source>
        <dbReference type="Proteomes" id="UP000076962"/>
    </source>
</evidence>
<keyword evidence="2" id="KW-1185">Reference proteome</keyword>